<dbReference type="InterPro" id="IPR042106">
    <property type="entry name" value="Nuo/plastoQ_OxRdtase_6_NuoJ"/>
</dbReference>
<comment type="subcellular location">
    <subcellularLocation>
        <location evidence="2">Cell membrane</location>
        <topology evidence="2">Multi-pass membrane protein</topology>
    </subcellularLocation>
</comment>
<keyword evidence="4" id="KW-1185">Reference proteome</keyword>
<dbReference type="OrthoDB" id="9790848at2"/>
<gene>
    <name evidence="3" type="ORF">BSZ37_14940</name>
</gene>
<dbReference type="PROSITE" id="PS51257">
    <property type="entry name" value="PROKAR_LIPOPROTEIN"/>
    <property type="match status" value="1"/>
</dbReference>
<dbReference type="AlphaFoldDB" id="A0A271J775"/>
<comment type="caution">
    <text evidence="3">The sequence shown here is derived from an EMBL/GenBank/DDBJ whole genome shotgun (WGS) entry which is preliminary data.</text>
</comment>
<feature type="transmembrane region" description="Helical" evidence="2">
    <location>
        <begin position="12"/>
        <end position="32"/>
    </location>
</feature>
<keyword evidence="2" id="KW-0520">NAD</keyword>
<keyword evidence="2" id="KW-0472">Membrane</keyword>
<dbReference type="GO" id="GO:0048038">
    <property type="term" value="F:quinone binding"/>
    <property type="evidence" value="ECO:0007669"/>
    <property type="project" value="UniProtKB-UniRule"/>
</dbReference>
<comment type="caution">
    <text evidence="2">Lacks conserved residue(s) required for the propagation of feature annotation.</text>
</comment>
<comment type="similarity">
    <text evidence="1 2">Belongs to the complex I subunit 6 family.</text>
</comment>
<accession>A0A271J775</accession>
<reference evidence="3 4" key="1">
    <citation type="submission" date="2016-11" db="EMBL/GenBank/DDBJ databases">
        <title>Study of marine rhodopsin-containing bacteria.</title>
        <authorList>
            <person name="Yoshizawa S."/>
            <person name="Kumagai Y."/>
            <person name="Kogure K."/>
        </authorList>
    </citation>
    <scope>NUCLEOTIDE SEQUENCE [LARGE SCALE GENOMIC DNA]</scope>
    <source>
        <strain evidence="3 4">SAORIC-28</strain>
    </source>
</reference>
<dbReference type="PANTHER" id="PTHR33269:SF17">
    <property type="entry name" value="NADH-UBIQUINONE OXIDOREDUCTASE CHAIN 6"/>
    <property type="match status" value="1"/>
</dbReference>
<dbReference type="Gene3D" id="1.20.120.1200">
    <property type="entry name" value="NADH-ubiquinone/plastoquinone oxidoreductase chain 6, subunit NuoJ"/>
    <property type="match status" value="1"/>
</dbReference>
<dbReference type="EMBL" id="MQWD01000001">
    <property type="protein sequence ID" value="PAP78795.1"/>
    <property type="molecule type" value="Genomic_DNA"/>
</dbReference>
<proteinExistence type="inferred from homology"/>
<dbReference type="GO" id="GO:0008137">
    <property type="term" value="F:NADH dehydrogenase (ubiquinone) activity"/>
    <property type="evidence" value="ECO:0007669"/>
    <property type="project" value="UniProtKB-UniRule"/>
</dbReference>
<feature type="transmembrane region" description="Helical" evidence="2">
    <location>
        <begin position="68"/>
        <end position="90"/>
    </location>
</feature>
<comment type="catalytic activity">
    <reaction evidence="2">
        <text>a quinone + NADH + 5 H(+)(in) = a quinol + NAD(+) + 4 H(+)(out)</text>
        <dbReference type="Rhea" id="RHEA:57888"/>
        <dbReference type="ChEBI" id="CHEBI:15378"/>
        <dbReference type="ChEBI" id="CHEBI:24646"/>
        <dbReference type="ChEBI" id="CHEBI:57540"/>
        <dbReference type="ChEBI" id="CHEBI:57945"/>
        <dbReference type="ChEBI" id="CHEBI:132124"/>
    </reaction>
</comment>
<keyword evidence="2" id="KW-1133">Transmembrane helix</keyword>
<sequence length="178" mass="18766">MLISRSPVASALWMVQTMLAIACLYLTLNATFIGVVQILVYAGAIMVLFLFVIMLLNLEETPRLSAFTWQRAVAFVGGVAVLALLLTAVAEQIDVFPTPTDVPVAVVDPVDEAVVVGPEGDAAVIDEGEVAVVPLDPTSVEQIGVALLTRHAFTLEIVGALLLAATIGAVLLAKKRFV</sequence>
<dbReference type="InterPro" id="IPR001457">
    <property type="entry name" value="NADH_UbQ/plastoQ_OxRdtase_su6"/>
</dbReference>
<feature type="transmembrane region" description="Helical" evidence="2">
    <location>
        <begin position="38"/>
        <end position="56"/>
    </location>
</feature>
<protein>
    <recommendedName>
        <fullName evidence="2">NADH-quinone oxidoreductase subunit J</fullName>
        <ecNumber evidence="2">7.1.1.-</ecNumber>
    </recommendedName>
</protein>
<dbReference type="GO" id="GO:0005886">
    <property type="term" value="C:plasma membrane"/>
    <property type="evidence" value="ECO:0007669"/>
    <property type="project" value="UniProtKB-SubCell"/>
</dbReference>
<evidence type="ECO:0000256" key="1">
    <source>
        <dbReference type="ARBA" id="ARBA00005698"/>
    </source>
</evidence>
<keyword evidence="2" id="KW-0812">Transmembrane</keyword>
<name>A0A271J775_9BACT</name>
<organism evidence="3 4">
    <name type="scientific">Rubrivirga marina</name>
    <dbReference type="NCBI Taxonomy" id="1196024"/>
    <lineage>
        <taxon>Bacteria</taxon>
        <taxon>Pseudomonadati</taxon>
        <taxon>Rhodothermota</taxon>
        <taxon>Rhodothermia</taxon>
        <taxon>Rhodothermales</taxon>
        <taxon>Rubricoccaceae</taxon>
        <taxon>Rubrivirga</taxon>
    </lineage>
</organism>
<dbReference type="PANTHER" id="PTHR33269">
    <property type="entry name" value="NADH-UBIQUINONE OXIDOREDUCTASE CHAIN 6"/>
    <property type="match status" value="1"/>
</dbReference>
<dbReference type="Pfam" id="PF00499">
    <property type="entry name" value="Oxidored_q3"/>
    <property type="match status" value="1"/>
</dbReference>
<keyword evidence="2" id="KW-0874">Quinone</keyword>
<evidence type="ECO:0000313" key="3">
    <source>
        <dbReference type="EMBL" id="PAP78795.1"/>
    </source>
</evidence>
<keyword evidence="2" id="KW-1003">Cell membrane</keyword>
<comment type="function">
    <text evidence="2">NDH-1 shuttles electrons from NADH, via FMN and iron-sulfur (Fe-S) centers, to quinones in the respiratory chain. Couples the redox reaction to proton translocation (for every two electrons transferred, four hydrogen ions are translocated across the cytoplasmic membrane), and thus conserves the redox energy in a proton gradient.</text>
</comment>
<dbReference type="EC" id="7.1.1.-" evidence="2"/>
<evidence type="ECO:0000313" key="4">
    <source>
        <dbReference type="Proteomes" id="UP000216339"/>
    </source>
</evidence>
<dbReference type="Proteomes" id="UP000216339">
    <property type="component" value="Unassembled WGS sequence"/>
</dbReference>
<feature type="transmembrane region" description="Helical" evidence="2">
    <location>
        <begin position="152"/>
        <end position="173"/>
    </location>
</feature>
<evidence type="ECO:0000256" key="2">
    <source>
        <dbReference type="RuleBase" id="RU004429"/>
    </source>
</evidence>